<evidence type="ECO:0000313" key="2">
    <source>
        <dbReference type="Proteomes" id="UP000623467"/>
    </source>
</evidence>
<sequence length="196" mass="21991">MPVPFTLVLRSYLDPCASSHCISRRHLIASPTTYIPTAPMCFCLLYGSAPPPMPWLYTTYIHALWNTANPSLFPVLPWRFVSMRDAPVHALARFPSPTRSPAEPRPDRSRLCPSSHFITKCRTSIVDSSDPRRFGLASTSQAPNPLFVRARNVALSVPILKRKANPQREAFARVVLTLRDELNGFNSRWATGSTRT</sequence>
<name>A0A8H6X621_9AGAR</name>
<evidence type="ECO:0000313" key="1">
    <source>
        <dbReference type="EMBL" id="KAF7334874.1"/>
    </source>
</evidence>
<dbReference type="Proteomes" id="UP000623467">
    <property type="component" value="Unassembled WGS sequence"/>
</dbReference>
<keyword evidence="2" id="KW-1185">Reference proteome</keyword>
<gene>
    <name evidence="1" type="ORF">MSAN_02356900</name>
</gene>
<protein>
    <submittedName>
        <fullName evidence="1">Uncharacterized protein</fullName>
    </submittedName>
</protein>
<organism evidence="1 2">
    <name type="scientific">Mycena sanguinolenta</name>
    <dbReference type="NCBI Taxonomy" id="230812"/>
    <lineage>
        <taxon>Eukaryota</taxon>
        <taxon>Fungi</taxon>
        <taxon>Dikarya</taxon>
        <taxon>Basidiomycota</taxon>
        <taxon>Agaricomycotina</taxon>
        <taxon>Agaricomycetes</taxon>
        <taxon>Agaricomycetidae</taxon>
        <taxon>Agaricales</taxon>
        <taxon>Marasmiineae</taxon>
        <taxon>Mycenaceae</taxon>
        <taxon>Mycena</taxon>
    </lineage>
</organism>
<reference evidence="1" key="1">
    <citation type="submission" date="2020-05" db="EMBL/GenBank/DDBJ databases">
        <title>Mycena genomes resolve the evolution of fungal bioluminescence.</title>
        <authorList>
            <person name="Tsai I.J."/>
        </authorList>
    </citation>
    <scope>NUCLEOTIDE SEQUENCE</scope>
    <source>
        <strain evidence="1">160909Yilan</strain>
    </source>
</reference>
<comment type="caution">
    <text evidence="1">The sequence shown here is derived from an EMBL/GenBank/DDBJ whole genome shotgun (WGS) entry which is preliminary data.</text>
</comment>
<dbReference type="EMBL" id="JACAZH010000043">
    <property type="protein sequence ID" value="KAF7334874.1"/>
    <property type="molecule type" value="Genomic_DNA"/>
</dbReference>
<accession>A0A8H6X621</accession>
<proteinExistence type="predicted"/>
<dbReference type="AlphaFoldDB" id="A0A8H6X621"/>